<dbReference type="PANTHER" id="PTHR30160">
    <property type="entry name" value="TETRAACYLDISACCHARIDE 4'-KINASE-RELATED"/>
    <property type="match status" value="1"/>
</dbReference>
<name>D5QGH1_NOVHA</name>
<protein>
    <submittedName>
        <fullName evidence="3">Lipopolysaccharide (LPS) heptosyltransferase</fullName>
    </submittedName>
</protein>
<evidence type="ECO:0000256" key="1">
    <source>
        <dbReference type="ARBA" id="ARBA00022676"/>
    </source>
</evidence>
<sequence>MHACMRILFITSTRLGDAVISTGLLDHLLRRYPQARFTIVCGPVAAGLFAHMPRRDRTIIMAKRSYDMHWVDLWRQCVGTRWDMCVDLRGSVIPYLLRVSIRRGMRGGRRPGPRVGHIAQVLRLSPPPMPVVWTSAAERDAAQALLPDGQGPWVALAPTANWAGKVWPAARFVAFWHDFVARHGPARPVILYGPGDTERQMAHGVISALGDARDTGGGLSISQVAAVLQRCMLFVGNDSGLMHLSAAAGIPTLGLFGPSRVDEYAPCGRSVAHVVAPGPAGRADMRDLGVSSVVDAALRLLAGASKAG</sequence>
<keyword evidence="2 3" id="KW-0808">Transferase</keyword>
<evidence type="ECO:0000313" key="4">
    <source>
        <dbReference type="Proteomes" id="UP000006468"/>
    </source>
</evidence>
<dbReference type="GO" id="GO:0005829">
    <property type="term" value="C:cytosol"/>
    <property type="evidence" value="ECO:0007669"/>
    <property type="project" value="TreeGrafter"/>
</dbReference>
<comment type="caution">
    <text evidence="3">The sequence shown here is derived from an EMBL/GenBank/DDBJ whole genome shotgun (WGS) entry which is preliminary data.</text>
</comment>
<dbReference type="AlphaFoldDB" id="D5QGH1"/>
<dbReference type="InterPro" id="IPR051199">
    <property type="entry name" value="LPS_LOS_Heptosyltrfase"/>
</dbReference>
<dbReference type="GO" id="GO:0009244">
    <property type="term" value="P:lipopolysaccharide core region biosynthetic process"/>
    <property type="evidence" value="ECO:0007669"/>
    <property type="project" value="TreeGrafter"/>
</dbReference>
<evidence type="ECO:0000313" key="3">
    <source>
        <dbReference type="EMBL" id="EFG83827.1"/>
    </source>
</evidence>
<dbReference type="SUPFAM" id="SSF53756">
    <property type="entry name" value="UDP-Glycosyltransferase/glycogen phosphorylase"/>
    <property type="match status" value="1"/>
</dbReference>
<dbReference type="PANTHER" id="PTHR30160:SF7">
    <property type="entry name" value="ADP-HEPTOSE--LPS HEPTOSYLTRANSFERASE 2"/>
    <property type="match status" value="1"/>
</dbReference>
<gene>
    <name evidence="3" type="ORF">GXY_11214</name>
</gene>
<dbReference type="GO" id="GO:0008713">
    <property type="term" value="F:ADP-heptose-lipopolysaccharide heptosyltransferase activity"/>
    <property type="evidence" value="ECO:0007669"/>
    <property type="project" value="TreeGrafter"/>
</dbReference>
<dbReference type="Proteomes" id="UP000006468">
    <property type="component" value="Chromosome"/>
</dbReference>
<keyword evidence="1" id="KW-0328">Glycosyltransferase</keyword>
<reference evidence="3 4" key="1">
    <citation type="journal article" date="2010" name="J. Bacteriol.">
        <title>Genome sequence of a cellulose-producing bacterium, Gluconacetobacter hansenii ATCC 23769.</title>
        <authorList>
            <person name="Iyer P.R."/>
            <person name="Geib S.M."/>
            <person name="Catchmark J."/>
            <person name="Kao T.H."/>
            <person name="Tien M."/>
        </authorList>
    </citation>
    <scope>NUCLEOTIDE SEQUENCE [LARGE SCALE GENOMIC DNA]</scope>
    <source>
        <strain evidence="3 4">ATCC 23769</strain>
    </source>
</reference>
<dbReference type="EMBL" id="ADTV01000042">
    <property type="protein sequence ID" value="EFG83827.1"/>
    <property type="molecule type" value="Genomic_DNA"/>
</dbReference>
<proteinExistence type="predicted"/>
<dbReference type="HOGENOM" id="CLU_038371_0_0_5"/>
<evidence type="ECO:0000256" key="2">
    <source>
        <dbReference type="ARBA" id="ARBA00022679"/>
    </source>
</evidence>
<accession>D5QGH1</accession>
<dbReference type="CDD" id="cd03789">
    <property type="entry name" value="GT9_LPS_heptosyltransferase"/>
    <property type="match status" value="1"/>
</dbReference>
<dbReference type="Pfam" id="PF01075">
    <property type="entry name" value="Glyco_transf_9"/>
    <property type="match status" value="1"/>
</dbReference>
<dbReference type="Gene3D" id="3.40.50.2000">
    <property type="entry name" value="Glycogen Phosphorylase B"/>
    <property type="match status" value="2"/>
</dbReference>
<organism evidence="3 4">
    <name type="scientific">Novacetimonas hansenii ATCC 23769</name>
    <dbReference type="NCBI Taxonomy" id="714995"/>
    <lineage>
        <taxon>Bacteria</taxon>
        <taxon>Pseudomonadati</taxon>
        <taxon>Pseudomonadota</taxon>
        <taxon>Alphaproteobacteria</taxon>
        <taxon>Acetobacterales</taxon>
        <taxon>Acetobacteraceae</taxon>
        <taxon>Novacetimonas</taxon>
    </lineage>
</organism>
<dbReference type="InterPro" id="IPR002201">
    <property type="entry name" value="Glyco_trans_9"/>
</dbReference>